<dbReference type="Pfam" id="PF00005">
    <property type="entry name" value="ABC_tran"/>
    <property type="match status" value="1"/>
</dbReference>
<feature type="domain" description="ABC transporter" evidence="3">
    <location>
        <begin position="3"/>
        <end position="233"/>
    </location>
</feature>
<evidence type="ECO:0000313" key="7">
    <source>
        <dbReference type="Proteomes" id="UP000254807"/>
    </source>
</evidence>
<reference evidence="6 7" key="1">
    <citation type="submission" date="2018-06" db="EMBL/GenBank/DDBJ databases">
        <authorList>
            <consortium name="Pathogen Informatics"/>
            <person name="Doyle S."/>
        </authorList>
    </citation>
    <scope>NUCLEOTIDE SEQUENCE [LARGE SCALE GENOMIC DNA]</scope>
    <source>
        <strain evidence="6 7">NCTC12360</strain>
    </source>
</reference>
<dbReference type="PANTHER" id="PTHR43582">
    <property type="entry name" value="LINEARMYCIN RESISTANCE ATP-BINDING PROTEIN LNRL"/>
    <property type="match status" value="1"/>
</dbReference>
<keyword evidence="7" id="KW-1185">Reference proteome</keyword>
<evidence type="ECO:0000259" key="3">
    <source>
        <dbReference type="PROSITE" id="PS50893"/>
    </source>
</evidence>
<dbReference type="EMBL" id="JARPZN010000002">
    <property type="protein sequence ID" value="MDT2689376.1"/>
    <property type="molecule type" value="Genomic_DNA"/>
</dbReference>
<dbReference type="RefSeq" id="WP_029486934.1">
    <property type="nucleotide sequence ID" value="NZ_CABGTZ010000002.1"/>
</dbReference>
<dbReference type="OrthoDB" id="9804819at2"/>
<dbReference type="InterPro" id="IPR003593">
    <property type="entry name" value="AAA+_ATPase"/>
</dbReference>
<name>A0A376GXG5_ENTGA</name>
<sequence length="310" mass="34925">MIIEIDNLVKRYGDFLALNHFNLQVREGEVLGLLGPNGSGKSTAINCMLSLLSFDKGTIKLFGEKMSPTSYEIKQKIGVVPQDIAVFEELTVYDNVDYFCGLYVADKKKRKLLIEEVISLVGLEEFKGFYPKQLSGGLKRRLNIACGIAHKPQLIFLDEPTVAVDPQSRNKILDSIKKLNQQGATIVYTTHYMEEVEILCDQIVIMDQGQVIAKGTKEELKDMVRSTENLVIDIPLLPDTAIEFIKSLPQVLETAYDKERLTITAKKMKEILLPVLSYLEDEHIAFTKIHTGEATLNDVFLEITGKELRD</sequence>
<dbReference type="Proteomes" id="UP000254807">
    <property type="component" value="Unassembled WGS sequence"/>
</dbReference>
<dbReference type="EMBL" id="JABXJK010000064">
    <property type="protein sequence ID" value="MBA0973323.1"/>
    <property type="molecule type" value="Genomic_DNA"/>
</dbReference>
<dbReference type="SUPFAM" id="SSF52540">
    <property type="entry name" value="P-loop containing nucleoside triphosphate hydrolases"/>
    <property type="match status" value="1"/>
</dbReference>
<dbReference type="GO" id="GO:0016887">
    <property type="term" value="F:ATP hydrolysis activity"/>
    <property type="evidence" value="ECO:0007669"/>
    <property type="project" value="InterPro"/>
</dbReference>
<reference evidence="5" key="3">
    <citation type="submission" date="2023-03" db="EMBL/GenBank/DDBJ databases">
        <authorList>
            <person name="Shen W."/>
            <person name="Cai J."/>
        </authorList>
    </citation>
    <scope>NUCLEOTIDE SEQUENCE</scope>
    <source>
        <strain evidence="5">K69-2</strain>
    </source>
</reference>
<evidence type="ECO:0000313" key="8">
    <source>
        <dbReference type="Proteomes" id="UP000571857"/>
    </source>
</evidence>
<dbReference type="GO" id="GO:0005524">
    <property type="term" value="F:ATP binding"/>
    <property type="evidence" value="ECO:0007669"/>
    <property type="project" value="UniProtKB-KW"/>
</dbReference>
<dbReference type="Proteomes" id="UP001183682">
    <property type="component" value="Unassembled WGS sequence"/>
</dbReference>
<reference evidence="4 8" key="2">
    <citation type="submission" date="2020-06" db="EMBL/GenBank/DDBJ databases">
        <title>Crossreactivity between MHC class I-restricted antigens from cancer cells and an enterococcal bacteriophage.</title>
        <authorList>
            <person name="Fluckiger A."/>
            <person name="Daillere R."/>
            <person name="Sassi M."/>
            <person name="Cattoir V."/>
            <person name="Kroemer G."/>
            <person name="Zitvogel L."/>
        </authorList>
    </citation>
    <scope>NUCLEOTIDE SEQUENCE [LARGE SCALE GENOMIC DNA]</scope>
    <source>
        <strain evidence="4 8">EG4</strain>
    </source>
</reference>
<keyword evidence="1" id="KW-0547">Nucleotide-binding</keyword>
<organism evidence="6 7">
    <name type="scientific">Enterococcus gallinarum</name>
    <dbReference type="NCBI Taxonomy" id="1353"/>
    <lineage>
        <taxon>Bacteria</taxon>
        <taxon>Bacillati</taxon>
        <taxon>Bacillota</taxon>
        <taxon>Bacilli</taxon>
        <taxon>Lactobacillales</taxon>
        <taxon>Enterococcaceae</taxon>
        <taxon>Enterococcus</taxon>
    </lineage>
</organism>
<evidence type="ECO:0000313" key="6">
    <source>
        <dbReference type="EMBL" id="STD82726.1"/>
    </source>
</evidence>
<dbReference type="InterPro" id="IPR027417">
    <property type="entry name" value="P-loop_NTPase"/>
</dbReference>
<accession>A0A376GXG5</accession>
<evidence type="ECO:0000313" key="4">
    <source>
        <dbReference type="EMBL" id="MBA0973323.1"/>
    </source>
</evidence>
<evidence type="ECO:0000256" key="2">
    <source>
        <dbReference type="ARBA" id="ARBA00022840"/>
    </source>
</evidence>
<keyword evidence="2 4" id="KW-0067">ATP-binding</keyword>
<protein>
    <submittedName>
        <fullName evidence="6">ABC superfamily ATP binding cassette transporter, ABC protein</fullName>
        <ecNumber evidence="6">3.6.3.-</ecNumber>
    </submittedName>
    <submittedName>
        <fullName evidence="4">ABC transporter ATP-binding protein</fullName>
    </submittedName>
</protein>
<dbReference type="Gene3D" id="3.40.50.300">
    <property type="entry name" value="P-loop containing nucleotide triphosphate hydrolases"/>
    <property type="match status" value="1"/>
</dbReference>
<evidence type="ECO:0000313" key="5">
    <source>
        <dbReference type="EMBL" id="MDT2689376.1"/>
    </source>
</evidence>
<proteinExistence type="predicted"/>
<dbReference type="PANTHER" id="PTHR43582:SF2">
    <property type="entry name" value="LINEARMYCIN RESISTANCE ATP-BINDING PROTEIN LNRL"/>
    <property type="match status" value="1"/>
</dbReference>
<keyword evidence="6" id="KW-0378">Hydrolase</keyword>
<dbReference type="SMART" id="SM00382">
    <property type="entry name" value="AAA"/>
    <property type="match status" value="1"/>
</dbReference>
<evidence type="ECO:0000256" key="1">
    <source>
        <dbReference type="ARBA" id="ARBA00022741"/>
    </source>
</evidence>
<gene>
    <name evidence="6" type="primary">drrA_1</name>
    <name evidence="4" type="ORF">HWH42_12175</name>
    <name evidence="6" type="ORF">NCTC12360_01161</name>
    <name evidence="5" type="ORF">P7E30_04015</name>
</gene>
<dbReference type="Proteomes" id="UP000571857">
    <property type="component" value="Unassembled WGS sequence"/>
</dbReference>
<dbReference type="InterPro" id="IPR003439">
    <property type="entry name" value="ABC_transporter-like_ATP-bd"/>
</dbReference>
<dbReference type="AlphaFoldDB" id="A0A376GXG5"/>
<dbReference type="EMBL" id="UFYW01000001">
    <property type="protein sequence ID" value="STD82726.1"/>
    <property type="molecule type" value="Genomic_DNA"/>
</dbReference>
<dbReference type="PROSITE" id="PS50893">
    <property type="entry name" value="ABC_TRANSPORTER_2"/>
    <property type="match status" value="1"/>
</dbReference>
<dbReference type="EC" id="3.6.3.-" evidence="6"/>